<dbReference type="OrthoDB" id="2254450at2759"/>
<keyword evidence="2" id="KW-1185">Reference proteome</keyword>
<proteinExistence type="predicted"/>
<sequence length="690" mass="79299">MADVVPALPHAYSLTYQALFPSSCYVWTTANRRHSRHHSSPGTSTDYLEEHTMRPFAYKSDQVTALAACGKFEEAIRAANVIRIATPSSGLGYLCRGRVYQIQGRYEACMDICDRGLSAAASSDPYYQQLVHMRSRAAEYNTLKIDFMKGLPLEIIEIIVNKLLAGVEVYPKQLCEYLSISRLWQQRILEYARDLHVVSSGYERFGEYVLKQAAPRITALTLQYKAAPYQLFHRARFSSLQSLTLYEVTPDHPDPTAVFASLALVRSTLTHLEIHFPFEWEPYPIEDILDTFRLLVSLRCYGILNDPTEMATATTHPHLKELKLLPDFEINFESHQLDSLTRRLPALEILCVHRCVDSNALPMIQNNCPNLKFIMYNDFLDDEPHKERMRTCSKGMEEQRGLRVLTINRGFEEDELHVDTLDVVTSMTRNAHSLQSIYLRFECMSIPDLIDVTFDHLTYFTHVIFCHDDLTLSMWVIRNSPNLQYVELKRKQYQYEDEGTNTYDEPDDPEFDNLDQVFANLSGLPHLEVVIVQIEGSNAAPGIQQFLEYHSSIESKLRHFKFPDNNPLPLDTLDILTRLPRLEDLDIQPPIQGEDDAVYQFLVKLAKGCPRIHRLSLYGITGDHLPALQQFPNLKKLYVETTQITQDNLLILAEFPKLSIARVETSKHLEKLEPKVEDVLTSCLFIFEIN</sequence>
<accession>A0A068RNI4</accession>
<organism evidence="1 2">
    <name type="scientific">Lichtheimia corymbifera JMRC:FSU:9682</name>
    <dbReference type="NCBI Taxonomy" id="1263082"/>
    <lineage>
        <taxon>Eukaryota</taxon>
        <taxon>Fungi</taxon>
        <taxon>Fungi incertae sedis</taxon>
        <taxon>Mucoromycota</taxon>
        <taxon>Mucoromycotina</taxon>
        <taxon>Mucoromycetes</taxon>
        <taxon>Mucorales</taxon>
        <taxon>Lichtheimiaceae</taxon>
        <taxon>Lichtheimia</taxon>
    </lineage>
</organism>
<dbReference type="Gene3D" id="3.80.10.10">
    <property type="entry name" value="Ribonuclease Inhibitor"/>
    <property type="match status" value="2"/>
</dbReference>
<evidence type="ECO:0000313" key="2">
    <source>
        <dbReference type="Proteomes" id="UP000027586"/>
    </source>
</evidence>
<dbReference type="PANTHER" id="PTHR47186:SF61">
    <property type="entry name" value="LEUCINE-RICH REPEAT-CONTAINING PROTEIN 57-RELATED"/>
    <property type="match status" value="1"/>
</dbReference>
<protein>
    <recommendedName>
        <fullName evidence="3">F-box domain-containing protein</fullName>
    </recommendedName>
</protein>
<dbReference type="InterPro" id="IPR032675">
    <property type="entry name" value="LRR_dom_sf"/>
</dbReference>
<gene>
    <name evidence="1" type="ORF">LCOR_02927.1</name>
</gene>
<dbReference type="AlphaFoldDB" id="A0A068RNI4"/>
<dbReference type="Proteomes" id="UP000027586">
    <property type="component" value="Unassembled WGS sequence"/>
</dbReference>
<dbReference type="InterPro" id="IPR011990">
    <property type="entry name" value="TPR-like_helical_dom_sf"/>
</dbReference>
<evidence type="ECO:0000313" key="1">
    <source>
        <dbReference type="EMBL" id="CDH51295.1"/>
    </source>
</evidence>
<comment type="caution">
    <text evidence="1">The sequence shown here is derived from an EMBL/GenBank/DDBJ whole genome shotgun (WGS) entry which is preliminary data.</text>
</comment>
<evidence type="ECO:0008006" key="3">
    <source>
        <dbReference type="Google" id="ProtNLM"/>
    </source>
</evidence>
<dbReference type="EMBL" id="CBTN010000009">
    <property type="protein sequence ID" value="CDH51295.1"/>
    <property type="molecule type" value="Genomic_DNA"/>
</dbReference>
<dbReference type="SUPFAM" id="SSF52047">
    <property type="entry name" value="RNI-like"/>
    <property type="match status" value="1"/>
</dbReference>
<name>A0A068RNI4_9FUNG</name>
<dbReference type="PANTHER" id="PTHR47186">
    <property type="entry name" value="LEUCINE-RICH REPEAT-CONTAINING PROTEIN 57"/>
    <property type="match status" value="1"/>
</dbReference>
<dbReference type="VEuPathDB" id="FungiDB:LCOR_02927.1"/>
<dbReference type="SUPFAM" id="SSF48452">
    <property type="entry name" value="TPR-like"/>
    <property type="match status" value="1"/>
</dbReference>
<reference evidence="1" key="1">
    <citation type="submission" date="2013-08" db="EMBL/GenBank/DDBJ databases">
        <title>Gene expansion shapes genome architecture in the human pathogen Lichtheimia corymbifera: an evolutionary genomics analysis in the ancient terrestrial Mucorales (Mucoromycotina).</title>
        <authorList>
            <person name="Schwartze V.U."/>
            <person name="Winter S."/>
            <person name="Shelest E."/>
            <person name="Marcet-Houben M."/>
            <person name="Horn F."/>
            <person name="Wehner S."/>
            <person name="Hoffmann K."/>
            <person name="Riege K."/>
            <person name="Sammeth M."/>
            <person name="Nowrousian M."/>
            <person name="Valiante V."/>
            <person name="Linde J."/>
            <person name="Jacobsen I.D."/>
            <person name="Marz M."/>
            <person name="Brakhage A.A."/>
            <person name="Gabaldon T."/>
            <person name="Bocker S."/>
            <person name="Voigt K."/>
        </authorList>
    </citation>
    <scope>NUCLEOTIDE SEQUENCE [LARGE SCALE GENOMIC DNA]</scope>
    <source>
        <strain evidence="1">FSU 9682</strain>
    </source>
</reference>